<gene>
    <name evidence="1" type="ORF">GCM10007096_27800</name>
</gene>
<reference evidence="1" key="1">
    <citation type="journal article" date="2014" name="Int. J. Syst. Evol. Microbiol.">
        <title>Complete genome sequence of Corynebacterium casei LMG S-19264T (=DSM 44701T), isolated from a smear-ripened cheese.</title>
        <authorList>
            <consortium name="US DOE Joint Genome Institute (JGI-PGF)"/>
            <person name="Walter F."/>
            <person name="Albersmeier A."/>
            <person name="Kalinowski J."/>
            <person name="Ruckert C."/>
        </authorList>
    </citation>
    <scope>NUCLEOTIDE SEQUENCE</scope>
    <source>
        <strain evidence="1">CGMCC 1.12777</strain>
    </source>
</reference>
<accession>A0A8J3ENH6</accession>
<organism evidence="1 2">
    <name type="scientific">Pullulanibacillus pueri</name>
    <dbReference type="NCBI Taxonomy" id="1437324"/>
    <lineage>
        <taxon>Bacteria</taxon>
        <taxon>Bacillati</taxon>
        <taxon>Bacillota</taxon>
        <taxon>Bacilli</taxon>
        <taxon>Bacillales</taxon>
        <taxon>Sporolactobacillaceae</taxon>
        <taxon>Pullulanibacillus</taxon>
    </lineage>
</organism>
<dbReference type="RefSeq" id="WP_188497982.1">
    <property type="nucleotide sequence ID" value="NZ_BMFV01000022.1"/>
</dbReference>
<comment type="caution">
    <text evidence="1">The sequence shown here is derived from an EMBL/GenBank/DDBJ whole genome shotgun (WGS) entry which is preliminary data.</text>
</comment>
<dbReference type="InterPro" id="IPR027580">
    <property type="entry name" value="EXLDI"/>
</dbReference>
<name>A0A8J3ENH6_9BACL</name>
<reference evidence="1" key="2">
    <citation type="submission" date="2020-09" db="EMBL/GenBank/DDBJ databases">
        <authorList>
            <person name="Sun Q."/>
            <person name="Zhou Y."/>
        </authorList>
    </citation>
    <scope>NUCLEOTIDE SEQUENCE</scope>
    <source>
        <strain evidence="1">CGMCC 1.12777</strain>
    </source>
</reference>
<dbReference type="AlphaFoldDB" id="A0A8J3ENH6"/>
<evidence type="ECO:0008006" key="3">
    <source>
        <dbReference type="Google" id="ProtNLM"/>
    </source>
</evidence>
<dbReference type="Proteomes" id="UP000656813">
    <property type="component" value="Unassembled WGS sequence"/>
</dbReference>
<evidence type="ECO:0000313" key="2">
    <source>
        <dbReference type="Proteomes" id="UP000656813"/>
    </source>
</evidence>
<dbReference type="NCBIfam" id="TIGR04342">
    <property type="entry name" value="EXLDI"/>
    <property type="match status" value="1"/>
</dbReference>
<evidence type="ECO:0000313" key="1">
    <source>
        <dbReference type="EMBL" id="GGH84524.1"/>
    </source>
</evidence>
<protein>
    <recommendedName>
        <fullName evidence="3">EXLDI protein</fullName>
    </recommendedName>
</protein>
<proteinExistence type="predicted"/>
<sequence length="180" mass="21074">MPNKTIYVAEGDLEVFEEAQKRAGSNLSATIAAALKQFIKTSEAKQEGFQEITIKLGEDGTYSYKRFLGRELGRSQTIDDDRETAHVYIVYKTVKQNYALYTKEIHRSIHELMRLETERKLAEKYNLERESDEEALWIQPNRYTLDVYHTFEELKEHLPVKLFNTLSRQQGQSDDDFLDI</sequence>
<keyword evidence="2" id="KW-1185">Reference proteome</keyword>
<dbReference type="EMBL" id="BMFV01000022">
    <property type="protein sequence ID" value="GGH84524.1"/>
    <property type="molecule type" value="Genomic_DNA"/>
</dbReference>